<comment type="similarity">
    <text evidence="9">Belongs to the peroxiredoxin family. BCP/PrxQ subfamily.</text>
</comment>
<evidence type="ECO:0000256" key="8">
    <source>
        <dbReference type="ARBA" id="ARBA00032824"/>
    </source>
</evidence>
<evidence type="ECO:0000256" key="4">
    <source>
        <dbReference type="ARBA" id="ARBA00022862"/>
    </source>
</evidence>
<dbReference type="PANTHER" id="PTHR42801:SF4">
    <property type="entry name" value="AHPC_TSA FAMILY PROTEIN"/>
    <property type="match status" value="1"/>
</dbReference>
<feature type="chain" id="PRO_5011671373" description="thioredoxin-dependent peroxiredoxin" evidence="12">
    <location>
        <begin position="25"/>
        <end position="205"/>
    </location>
</feature>
<dbReference type="CDD" id="cd03017">
    <property type="entry name" value="PRX_BCP"/>
    <property type="match status" value="1"/>
</dbReference>
<keyword evidence="7" id="KW-0676">Redox-active center</keyword>
<keyword evidence="3" id="KW-0575">Peroxidase</keyword>
<dbReference type="Pfam" id="PF00578">
    <property type="entry name" value="AhpC-TSA"/>
    <property type="match status" value="1"/>
</dbReference>
<evidence type="ECO:0000256" key="7">
    <source>
        <dbReference type="ARBA" id="ARBA00023284"/>
    </source>
</evidence>
<dbReference type="PROSITE" id="PS51352">
    <property type="entry name" value="THIOREDOXIN_2"/>
    <property type="match status" value="1"/>
</dbReference>
<dbReference type="InterPro" id="IPR036249">
    <property type="entry name" value="Thioredoxin-like_sf"/>
</dbReference>
<keyword evidence="5" id="KW-0560">Oxidoreductase</keyword>
<keyword evidence="6" id="KW-1015">Disulfide bond</keyword>
<dbReference type="InterPro" id="IPR050924">
    <property type="entry name" value="Peroxiredoxin_BCP/PrxQ"/>
</dbReference>
<evidence type="ECO:0000256" key="9">
    <source>
        <dbReference type="ARBA" id="ARBA00038489"/>
    </source>
</evidence>
<comment type="catalytic activity">
    <reaction evidence="11">
        <text>a hydroperoxide + [thioredoxin]-dithiol = an alcohol + [thioredoxin]-disulfide + H2O</text>
        <dbReference type="Rhea" id="RHEA:62620"/>
        <dbReference type="Rhea" id="RHEA-COMP:10698"/>
        <dbReference type="Rhea" id="RHEA-COMP:10700"/>
        <dbReference type="ChEBI" id="CHEBI:15377"/>
        <dbReference type="ChEBI" id="CHEBI:29950"/>
        <dbReference type="ChEBI" id="CHEBI:30879"/>
        <dbReference type="ChEBI" id="CHEBI:35924"/>
        <dbReference type="ChEBI" id="CHEBI:50058"/>
        <dbReference type="EC" id="1.11.1.24"/>
    </reaction>
</comment>
<keyword evidence="4" id="KW-0049">Antioxidant</keyword>
<dbReference type="EC" id="1.11.1.24" evidence="2"/>
<evidence type="ECO:0000256" key="2">
    <source>
        <dbReference type="ARBA" id="ARBA00013017"/>
    </source>
</evidence>
<evidence type="ECO:0000259" key="13">
    <source>
        <dbReference type="PROSITE" id="PS51352"/>
    </source>
</evidence>
<keyword evidence="12" id="KW-0732">Signal</keyword>
<organism evidence="14 15">
    <name type="scientific">Thermoflavifilum thermophilum</name>
    <dbReference type="NCBI Taxonomy" id="1393122"/>
    <lineage>
        <taxon>Bacteria</taxon>
        <taxon>Pseudomonadati</taxon>
        <taxon>Bacteroidota</taxon>
        <taxon>Chitinophagia</taxon>
        <taxon>Chitinophagales</taxon>
        <taxon>Chitinophagaceae</taxon>
        <taxon>Thermoflavifilum</taxon>
    </lineage>
</organism>
<dbReference type="GO" id="GO:0034599">
    <property type="term" value="P:cellular response to oxidative stress"/>
    <property type="evidence" value="ECO:0007669"/>
    <property type="project" value="TreeGrafter"/>
</dbReference>
<dbReference type="AlphaFoldDB" id="A0A1I7NJX4"/>
<dbReference type="InterPro" id="IPR000866">
    <property type="entry name" value="AhpC/TSA"/>
</dbReference>
<accession>A0A1I7NJX4</accession>
<proteinExistence type="inferred from homology"/>
<dbReference type="Gene3D" id="3.40.30.10">
    <property type="entry name" value="Glutaredoxin"/>
    <property type="match status" value="1"/>
</dbReference>
<evidence type="ECO:0000256" key="11">
    <source>
        <dbReference type="ARBA" id="ARBA00049091"/>
    </source>
</evidence>
<sequence length="205" mass="22136">MWKKKLWIPVILLSGLIFAQKSMAQSNPLKKGDKAPLFTARACLAGKTFDFSLKNALAKGPVVVYFYPAAYTGGCDLEAHTFSELKEQFTQAGATIIGVSADDLARLKSFSSDPNYCAGKFPVASDPQGKIAALYGLKIIPPQPGVKDVRGEPVTHGFIPRTTFVISPQGEIIAVFSSETDHISPDQHAKMSLAIVQQLHAHHQG</sequence>
<evidence type="ECO:0000256" key="10">
    <source>
        <dbReference type="ARBA" id="ARBA00042639"/>
    </source>
</evidence>
<feature type="domain" description="Thioredoxin" evidence="13">
    <location>
        <begin position="29"/>
        <end position="201"/>
    </location>
</feature>
<evidence type="ECO:0000313" key="15">
    <source>
        <dbReference type="Proteomes" id="UP000199537"/>
    </source>
</evidence>
<gene>
    <name evidence="14" type="ORF">SAMN05660895_2119</name>
</gene>
<dbReference type="Proteomes" id="UP000199537">
    <property type="component" value="Unassembled WGS sequence"/>
</dbReference>
<evidence type="ECO:0000256" key="5">
    <source>
        <dbReference type="ARBA" id="ARBA00023002"/>
    </source>
</evidence>
<dbReference type="GO" id="GO:0045454">
    <property type="term" value="P:cell redox homeostasis"/>
    <property type="evidence" value="ECO:0007669"/>
    <property type="project" value="TreeGrafter"/>
</dbReference>
<protein>
    <recommendedName>
        <fullName evidence="2">thioredoxin-dependent peroxiredoxin</fullName>
        <ecNumber evidence="2">1.11.1.24</ecNumber>
    </recommendedName>
    <alternativeName>
        <fullName evidence="8">Thioredoxin peroxidase</fullName>
    </alternativeName>
    <alternativeName>
        <fullName evidence="10">Thioredoxin-dependent peroxiredoxin Bcp</fullName>
    </alternativeName>
</protein>
<reference evidence="15" key="1">
    <citation type="submission" date="2016-10" db="EMBL/GenBank/DDBJ databases">
        <authorList>
            <person name="Varghese N."/>
            <person name="Submissions S."/>
        </authorList>
    </citation>
    <scope>NUCLEOTIDE SEQUENCE [LARGE SCALE GENOMIC DNA]</scope>
    <source>
        <strain evidence="15">DSM 14807</strain>
    </source>
</reference>
<evidence type="ECO:0000256" key="3">
    <source>
        <dbReference type="ARBA" id="ARBA00022559"/>
    </source>
</evidence>
<dbReference type="EMBL" id="FPCJ01000001">
    <property type="protein sequence ID" value="SFV34940.1"/>
    <property type="molecule type" value="Genomic_DNA"/>
</dbReference>
<dbReference type="SUPFAM" id="SSF52833">
    <property type="entry name" value="Thioredoxin-like"/>
    <property type="match status" value="1"/>
</dbReference>
<comment type="function">
    <text evidence="1">Thiol-specific peroxidase that catalyzes the reduction of hydrogen peroxide and organic hydroperoxides to water and alcohols, respectively. Plays a role in cell protection against oxidative stress by detoxifying peroxides and as sensor of hydrogen peroxide-mediated signaling events.</text>
</comment>
<keyword evidence="15" id="KW-1185">Reference proteome</keyword>
<evidence type="ECO:0000313" key="14">
    <source>
        <dbReference type="EMBL" id="SFV34940.1"/>
    </source>
</evidence>
<dbReference type="GO" id="GO:0008379">
    <property type="term" value="F:thioredoxin peroxidase activity"/>
    <property type="evidence" value="ECO:0007669"/>
    <property type="project" value="TreeGrafter"/>
</dbReference>
<evidence type="ECO:0000256" key="1">
    <source>
        <dbReference type="ARBA" id="ARBA00003330"/>
    </source>
</evidence>
<feature type="signal peptide" evidence="12">
    <location>
        <begin position="1"/>
        <end position="24"/>
    </location>
</feature>
<name>A0A1I7NJX4_9BACT</name>
<dbReference type="PANTHER" id="PTHR42801">
    <property type="entry name" value="THIOREDOXIN-DEPENDENT PEROXIDE REDUCTASE"/>
    <property type="match status" value="1"/>
</dbReference>
<evidence type="ECO:0000256" key="12">
    <source>
        <dbReference type="SAM" id="SignalP"/>
    </source>
</evidence>
<dbReference type="InterPro" id="IPR013766">
    <property type="entry name" value="Thioredoxin_domain"/>
</dbReference>
<dbReference type="GO" id="GO:0005737">
    <property type="term" value="C:cytoplasm"/>
    <property type="evidence" value="ECO:0007669"/>
    <property type="project" value="TreeGrafter"/>
</dbReference>
<evidence type="ECO:0000256" key="6">
    <source>
        <dbReference type="ARBA" id="ARBA00023157"/>
    </source>
</evidence>